<dbReference type="PANTHER" id="PTHR37535:SF2">
    <property type="entry name" value="FINGER DOMAIN PROTEIN, PUTATIVE (AFU_ORTHOLOGUE AFUA_6G09300)-RELATED"/>
    <property type="match status" value="1"/>
</dbReference>
<feature type="non-terminal residue" evidence="1">
    <location>
        <position position="150"/>
    </location>
</feature>
<dbReference type="PANTHER" id="PTHR37535">
    <property type="entry name" value="FLUG DOMAIN PROTEIN"/>
    <property type="match status" value="1"/>
</dbReference>
<protein>
    <submittedName>
        <fullName evidence="1">Uncharacterized protein</fullName>
    </submittedName>
</protein>
<dbReference type="InterPro" id="IPR021842">
    <property type="entry name" value="DUF3435"/>
</dbReference>
<accession>A0A1Q5UBS1</accession>
<comment type="caution">
    <text evidence="1">The sequence shown here is derived from an EMBL/GenBank/DDBJ whole genome shotgun (WGS) entry which is preliminary data.</text>
</comment>
<proteinExistence type="predicted"/>
<gene>
    <name evidence="1" type="ORF">PENSUB_4625</name>
</gene>
<dbReference type="AlphaFoldDB" id="A0A1Q5UBS1"/>
<evidence type="ECO:0000313" key="2">
    <source>
        <dbReference type="Proteomes" id="UP000186955"/>
    </source>
</evidence>
<dbReference type="Pfam" id="PF11917">
    <property type="entry name" value="DUF3435"/>
    <property type="match status" value="1"/>
</dbReference>
<dbReference type="EMBL" id="MNBE01000424">
    <property type="protein sequence ID" value="OKP09913.1"/>
    <property type="molecule type" value="Genomic_DNA"/>
</dbReference>
<keyword evidence="2" id="KW-1185">Reference proteome</keyword>
<evidence type="ECO:0000313" key="1">
    <source>
        <dbReference type="EMBL" id="OKP09913.1"/>
    </source>
</evidence>
<dbReference type="STRING" id="1316194.A0A1Q5UBS1"/>
<organism evidence="1 2">
    <name type="scientific">Penicillium subrubescens</name>
    <dbReference type="NCBI Taxonomy" id="1316194"/>
    <lineage>
        <taxon>Eukaryota</taxon>
        <taxon>Fungi</taxon>
        <taxon>Dikarya</taxon>
        <taxon>Ascomycota</taxon>
        <taxon>Pezizomycotina</taxon>
        <taxon>Eurotiomycetes</taxon>
        <taxon>Eurotiomycetidae</taxon>
        <taxon>Eurotiales</taxon>
        <taxon>Aspergillaceae</taxon>
        <taxon>Penicillium</taxon>
    </lineage>
</organism>
<dbReference type="Proteomes" id="UP000186955">
    <property type="component" value="Unassembled WGS sequence"/>
</dbReference>
<name>A0A1Q5UBS1_9EURO</name>
<reference evidence="1 2" key="1">
    <citation type="submission" date="2016-10" db="EMBL/GenBank/DDBJ databases">
        <title>Genome sequence of the ascomycete fungus Penicillium subrubescens.</title>
        <authorList>
            <person name="De Vries R.P."/>
            <person name="Peng M."/>
            <person name="Dilokpimol A."/>
            <person name="Hilden K."/>
            <person name="Makela M.R."/>
            <person name="Grigoriev I."/>
            <person name="Riley R."/>
            <person name="Granchi Z."/>
        </authorList>
    </citation>
    <scope>NUCLEOTIDE SEQUENCE [LARGE SCALE GENOMIC DNA]</scope>
    <source>
        <strain evidence="1 2">CBS 132785</strain>
    </source>
</reference>
<sequence length="150" mass="17713">MKHASTRTFLNHYLPRRIGTDMQALMRGLEPDTAMMRAVTRMGRWVDTRRPRELTDAQKASVETMPELQDAIHKRDRFALSLKQSRKKSRTELDRHEQLKRDVINTRSRLLYNLRKRVREEFDSSQAVEDIQRQLAAGTAVHDDKTKERL</sequence>